<dbReference type="PANTHER" id="PTHR44329">
    <property type="entry name" value="SERINE/THREONINE-PROTEIN KINASE TNNI3K-RELATED"/>
    <property type="match status" value="1"/>
</dbReference>
<evidence type="ECO:0000256" key="2">
    <source>
        <dbReference type="ARBA" id="ARBA00022679"/>
    </source>
</evidence>
<dbReference type="PROSITE" id="PS00107">
    <property type="entry name" value="PROTEIN_KINASE_ATP"/>
    <property type="match status" value="1"/>
</dbReference>
<dbReference type="InterPro" id="IPR000719">
    <property type="entry name" value="Prot_kinase_dom"/>
</dbReference>
<keyword evidence="2" id="KW-0808">Transferase</keyword>
<proteinExistence type="inferred from homology"/>
<sequence>MRLIACLCFCCLLQYDLIACFEQRGSKHALSGRGSDVSSSLSSSMADKQQATLGRIAAVRRAIDEDRSQAPLPNDDIRTFELLGEGTFGKVHRGLWRQTIVAIKIILLPANMSGAEKREKMVVWEAAISSSLNHPNIVQTYTYSIKPVKESRDRQRACLDDRELGSAVVFPQEPSQASAQGCLLNTSGNSNDNSSVGGAIHSFEVQLVLEYCDKGCLRDALDQGVFLGPDGLNYPAILDSAEDIARAMLHLHCNNVLHMDLKARNVMLASSGT</sequence>
<evidence type="ECO:0000256" key="8">
    <source>
        <dbReference type="SAM" id="SignalP"/>
    </source>
</evidence>
<dbReference type="InterPro" id="IPR017441">
    <property type="entry name" value="Protein_kinase_ATP_BS"/>
</dbReference>
<dbReference type="InterPro" id="IPR011009">
    <property type="entry name" value="Kinase-like_dom_sf"/>
</dbReference>
<feature type="chain" id="PRO_5045361821" evidence="8">
    <location>
        <begin position="21"/>
        <end position="273"/>
    </location>
</feature>
<evidence type="ECO:0000313" key="11">
    <source>
        <dbReference type="Proteomes" id="UP000815325"/>
    </source>
</evidence>
<dbReference type="Pfam" id="PF07714">
    <property type="entry name" value="PK_Tyr_Ser-Thr"/>
    <property type="match status" value="2"/>
</dbReference>
<feature type="domain" description="Protein kinase" evidence="9">
    <location>
        <begin position="77"/>
        <end position="273"/>
    </location>
</feature>
<keyword evidence="1 7" id="KW-0723">Serine/threonine-protein kinase</keyword>
<evidence type="ECO:0000256" key="3">
    <source>
        <dbReference type="ARBA" id="ARBA00022741"/>
    </source>
</evidence>
<protein>
    <submittedName>
        <fullName evidence="10">Kinase-like domain-containing protein</fullName>
    </submittedName>
</protein>
<dbReference type="InterPro" id="IPR001245">
    <property type="entry name" value="Ser-Thr/Tyr_kinase_cat_dom"/>
</dbReference>
<evidence type="ECO:0000256" key="5">
    <source>
        <dbReference type="ARBA" id="ARBA00022840"/>
    </source>
</evidence>
<dbReference type="Gene3D" id="3.30.200.20">
    <property type="entry name" value="Phosphorylase Kinase, domain 1"/>
    <property type="match status" value="1"/>
</dbReference>
<dbReference type="SUPFAM" id="SSF56112">
    <property type="entry name" value="Protein kinase-like (PK-like)"/>
    <property type="match status" value="1"/>
</dbReference>
<comment type="similarity">
    <text evidence="7">Belongs to the protein kinase superfamily.</text>
</comment>
<evidence type="ECO:0000313" key="10">
    <source>
        <dbReference type="EMBL" id="KAF5831357.1"/>
    </source>
</evidence>
<dbReference type="PROSITE" id="PS50011">
    <property type="entry name" value="PROTEIN_KINASE_DOM"/>
    <property type="match status" value="1"/>
</dbReference>
<gene>
    <name evidence="10" type="ORF">DUNSADRAFT_13264</name>
</gene>
<comment type="caution">
    <text evidence="10">The sequence shown here is derived from an EMBL/GenBank/DDBJ whole genome shotgun (WGS) entry which is preliminary data.</text>
</comment>
<evidence type="ECO:0000256" key="6">
    <source>
        <dbReference type="PROSITE-ProRule" id="PRU10141"/>
    </source>
</evidence>
<dbReference type="InterPro" id="IPR008271">
    <property type="entry name" value="Ser/Thr_kinase_AS"/>
</dbReference>
<dbReference type="PANTHER" id="PTHR44329:SF214">
    <property type="entry name" value="PROTEIN KINASE DOMAIN-CONTAINING PROTEIN"/>
    <property type="match status" value="1"/>
</dbReference>
<dbReference type="Gene3D" id="1.10.510.10">
    <property type="entry name" value="Transferase(Phosphotransferase) domain 1"/>
    <property type="match status" value="1"/>
</dbReference>
<keyword evidence="11" id="KW-1185">Reference proteome</keyword>
<dbReference type="Proteomes" id="UP000815325">
    <property type="component" value="Unassembled WGS sequence"/>
</dbReference>
<feature type="signal peptide" evidence="8">
    <location>
        <begin position="1"/>
        <end position="20"/>
    </location>
</feature>
<keyword evidence="8" id="KW-0732">Signal</keyword>
<keyword evidence="5 6" id="KW-0067">ATP-binding</keyword>
<feature type="binding site" evidence="6">
    <location>
        <position position="104"/>
    </location>
    <ligand>
        <name>ATP</name>
        <dbReference type="ChEBI" id="CHEBI:30616"/>
    </ligand>
</feature>
<dbReference type="InterPro" id="IPR051681">
    <property type="entry name" value="Ser/Thr_Kinases-Pseudokinases"/>
</dbReference>
<name>A0ABQ7G9S8_DUNSA</name>
<keyword evidence="3 6" id="KW-0547">Nucleotide-binding</keyword>
<evidence type="ECO:0000259" key="9">
    <source>
        <dbReference type="PROSITE" id="PS50011"/>
    </source>
</evidence>
<evidence type="ECO:0000256" key="4">
    <source>
        <dbReference type="ARBA" id="ARBA00022777"/>
    </source>
</evidence>
<dbReference type="PROSITE" id="PS00108">
    <property type="entry name" value="PROTEIN_KINASE_ST"/>
    <property type="match status" value="1"/>
</dbReference>
<evidence type="ECO:0000256" key="1">
    <source>
        <dbReference type="ARBA" id="ARBA00022527"/>
    </source>
</evidence>
<organism evidence="10 11">
    <name type="scientific">Dunaliella salina</name>
    <name type="common">Green alga</name>
    <name type="synonym">Protococcus salinus</name>
    <dbReference type="NCBI Taxonomy" id="3046"/>
    <lineage>
        <taxon>Eukaryota</taxon>
        <taxon>Viridiplantae</taxon>
        <taxon>Chlorophyta</taxon>
        <taxon>core chlorophytes</taxon>
        <taxon>Chlorophyceae</taxon>
        <taxon>CS clade</taxon>
        <taxon>Chlamydomonadales</taxon>
        <taxon>Dunaliellaceae</taxon>
        <taxon>Dunaliella</taxon>
    </lineage>
</organism>
<dbReference type="EMBL" id="MU069955">
    <property type="protein sequence ID" value="KAF5831357.1"/>
    <property type="molecule type" value="Genomic_DNA"/>
</dbReference>
<reference evidence="10" key="1">
    <citation type="submission" date="2017-08" db="EMBL/GenBank/DDBJ databases">
        <authorList>
            <person name="Polle J.E."/>
            <person name="Barry K."/>
            <person name="Cushman J."/>
            <person name="Schmutz J."/>
            <person name="Tran D."/>
            <person name="Hathwaick L.T."/>
            <person name="Yim W.C."/>
            <person name="Jenkins J."/>
            <person name="Mckie-Krisberg Z.M."/>
            <person name="Prochnik S."/>
            <person name="Lindquist E."/>
            <person name="Dockter R.B."/>
            <person name="Adam C."/>
            <person name="Molina H."/>
            <person name="Bunkerborg J."/>
            <person name="Jin E."/>
            <person name="Buchheim M."/>
            <person name="Magnuson J."/>
        </authorList>
    </citation>
    <scope>NUCLEOTIDE SEQUENCE</scope>
    <source>
        <strain evidence="10">CCAP 19/18</strain>
    </source>
</reference>
<evidence type="ECO:0000256" key="7">
    <source>
        <dbReference type="RuleBase" id="RU000304"/>
    </source>
</evidence>
<accession>A0ABQ7G9S8</accession>
<keyword evidence="4" id="KW-0418">Kinase</keyword>